<evidence type="ECO:0000256" key="1">
    <source>
        <dbReference type="ARBA" id="ARBA00022729"/>
    </source>
</evidence>
<dbReference type="EMBL" id="JACKZP010000010">
    <property type="protein sequence ID" value="MBC1301208.1"/>
    <property type="molecule type" value="Genomic_DNA"/>
</dbReference>
<dbReference type="PROSITE" id="PS00330">
    <property type="entry name" value="HEMOLYSIN_CALCIUM"/>
    <property type="match status" value="2"/>
</dbReference>
<organism evidence="5 6">
    <name type="scientific">Trichormus variabilis N2B</name>
    <dbReference type="NCBI Taxonomy" id="2681315"/>
    <lineage>
        <taxon>Bacteria</taxon>
        <taxon>Bacillati</taxon>
        <taxon>Cyanobacteriota</taxon>
        <taxon>Cyanophyceae</taxon>
        <taxon>Nostocales</taxon>
        <taxon>Nostocaceae</taxon>
        <taxon>Trichormus</taxon>
    </lineage>
</organism>
<keyword evidence="3" id="KW-0106">Calcium</keyword>
<gene>
    <name evidence="5" type="ORF">GNE12_04680</name>
</gene>
<feature type="domain" description="Calx-beta" evidence="4">
    <location>
        <begin position="411"/>
        <end position="513"/>
    </location>
</feature>
<dbReference type="RefSeq" id="WP_011321387.1">
    <property type="nucleotide sequence ID" value="NZ_JACKZP010000010.1"/>
</dbReference>
<keyword evidence="1" id="KW-0732">Signal</keyword>
<sequence length="1037" mass="104675">MAITILTVNTTTDQNDGSAANGLSLRDAILIANANPNTEYEIRLTGGVTYNLTSNGINEDNALTGDLDIKSRNNVLYIVSVGGEKATIDASGLLNSDRVFHVLNGGALSLQNVVVTGGKISNDGGGIRVDSNGYLDLYNTNVSGNSAEGGNWGGGIYNNNGTVYLRNGSTISNNQALNGGGILNSGTLITIDSTISNNNSGSGGGIYNFDTLTVINTTVSNNSARGSGGGIQGNGSFSSIALVNTTISGNTAGSGGGGIDSTGGSVTNILNSTITNNTAGILGGGGIRGSANLKNTIVAGNFGNYDYQGTGKDIQGTVNGNNYNLIGSLAGASGTVGTGTDIVNPNPGLGPLQNNGGLSLTHTLLAGSPAINAGNNNLIPADAEDIDRDGDTTEPTPFDQRGLARVSGGTVDIGAFEVQSATLPTITINNVTVTEGNTGTTNATFTVTLSAASTSAVTVNYATANGTATAGNDYTSNTGILTFNPGETNKTITVAVRGDTIAEPNQTFFLNLSNSLGATIADNQGLGTITDDDANPTIAIADVSRNEGNSGTSNTTFTVTLSAASEKTITVNYGTANGTATAGSDYTSTTGTLTFNPGDTSKTFTVAVTGDTTVEANETFFVNLSNATNATITDNQALATILNDDTATLPTLSINDITIVEGQSSQAVLTVTLSSASSQPVSVNYSTVAGTATANTDYTSRSGTVTFAANTTTATITIPILNDNLNEANETLRVNLSSPTNATIQKASGTVTITDTLQASVTTTLAEGIENLTLLGSSNINATGNSSNNTLTGNSGNNILTGGNGDDTYNFNASTPLGSDRIQEITTGGNDTISFAGTNNAARVNLGTIATQTINSNLKLTLSANNVIENVVGGNGSDRLIGNSLNNTLTGGNGNDVLTGRGGADTLIGGSGNDILTGGTESDRFLYSSGRAFTSNDFGIDILTDFTSGSDKLVLSKRTFTALSSVIGDGLSQVSDFTTVEDDDLAATSTAFLVYSIGSGSLYYNQNGSAAGFGTGAELVNLINLPSLTAADLAIVA</sequence>
<dbReference type="SUPFAM" id="SSF141072">
    <property type="entry name" value="CalX-like"/>
    <property type="match status" value="3"/>
</dbReference>
<evidence type="ECO:0000256" key="3">
    <source>
        <dbReference type="ARBA" id="ARBA00022837"/>
    </source>
</evidence>
<dbReference type="Pfam" id="PF00353">
    <property type="entry name" value="HemolysinCabind"/>
    <property type="match status" value="2"/>
</dbReference>
<dbReference type="SMART" id="SM00237">
    <property type="entry name" value="Calx_beta"/>
    <property type="match status" value="3"/>
</dbReference>
<feature type="domain" description="Calx-beta" evidence="4">
    <location>
        <begin position="525"/>
        <end position="625"/>
    </location>
</feature>
<dbReference type="Gene3D" id="2.160.20.10">
    <property type="entry name" value="Single-stranded right-handed beta-helix, Pectin lyase-like"/>
    <property type="match status" value="1"/>
</dbReference>
<dbReference type="InterPro" id="IPR038081">
    <property type="entry name" value="CalX-like_sf"/>
</dbReference>
<keyword evidence="6" id="KW-1185">Reference proteome</keyword>
<dbReference type="Pfam" id="PF03160">
    <property type="entry name" value="Calx-beta"/>
    <property type="match status" value="3"/>
</dbReference>
<dbReference type="PRINTS" id="PR00313">
    <property type="entry name" value="CABNDNGRPT"/>
</dbReference>
<dbReference type="InterPro" id="IPR001343">
    <property type="entry name" value="Hemolysn_Ca-bd"/>
</dbReference>
<dbReference type="InterPro" id="IPR003644">
    <property type="entry name" value="Calx_beta"/>
</dbReference>
<dbReference type="InterPro" id="IPR018511">
    <property type="entry name" value="Hemolysin-typ_Ca-bd_CS"/>
</dbReference>
<reference evidence="5 6" key="1">
    <citation type="submission" date="2019-11" db="EMBL/GenBank/DDBJ databases">
        <title>Comparison of genomes from free-living endosymbiotic cyanobacteria isolated from Azolla.</title>
        <authorList>
            <person name="Thiel T."/>
            <person name="Pratte B."/>
        </authorList>
    </citation>
    <scope>NUCLEOTIDE SEQUENCE [LARGE SCALE GENOMIC DNA]</scope>
    <source>
        <strain evidence="5 6">N2B</strain>
    </source>
</reference>
<evidence type="ECO:0000259" key="4">
    <source>
        <dbReference type="SMART" id="SM00237"/>
    </source>
</evidence>
<evidence type="ECO:0000313" key="6">
    <source>
        <dbReference type="Proteomes" id="UP000570851"/>
    </source>
</evidence>
<dbReference type="Gene3D" id="2.150.10.10">
    <property type="entry name" value="Serralysin-like metalloprotease, C-terminal"/>
    <property type="match status" value="1"/>
</dbReference>
<evidence type="ECO:0000256" key="2">
    <source>
        <dbReference type="ARBA" id="ARBA00022737"/>
    </source>
</evidence>
<dbReference type="Gene3D" id="2.60.40.2030">
    <property type="match status" value="3"/>
</dbReference>
<feature type="domain" description="Calx-beta" evidence="4">
    <location>
        <begin position="637"/>
        <end position="737"/>
    </location>
</feature>
<dbReference type="GeneID" id="58722298"/>
<proteinExistence type="predicted"/>
<dbReference type="SUPFAM" id="SSF51120">
    <property type="entry name" value="beta-Roll"/>
    <property type="match status" value="1"/>
</dbReference>
<keyword evidence="2" id="KW-0677">Repeat</keyword>
<dbReference type="PANTHER" id="PTHR37494">
    <property type="entry name" value="HEMAGGLUTININ"/>
    <property type="match status" value="1"/>
</dbReference>
<dbReference type="PANTHER" id="PTHR37494:SF1">
    <property type="entry name" value="STAPHYLOCOCCUS AUREUS SURFACE PROTEIN A"/>
    <property type="match status" value="1"/>
</dbReference>
<name>A0ABR6S4H9_ANAVA</name>
<dbReference type="NCBIfam" id="NF041518">
    <property type="entry name" value="choice_anch_Q"/>
    <property type="match status" value="1"/>
</dbReference>
<protein>
    <submittedName>
        <fullName evidence="5">M10 family metallopeptidase C-terminal domain-containing protein</fullName>
    </submittedName>
</protein>
<dbReference type="InterPro" id="IPR012334">
    <property type="entry name" value="Pectin_lyas_fold"/>
</dbReference>
<dbReference type="Proteomes" id="UP000570851">
    <property type="component" value="Unassembled WGS sequence"/>
</dbReference>
<comment type="caution">
    <text evidence="5">The sequence shown here is derived from an EMBL/GenBank/DDBJ whole genome shotgun (WGS) entry which is preliminary data.</text>
</comment>
<dbReference type="InterPro" id="IPR011050">
    <property type="entry name" value="Pectin_lyase_fold/virulence"/>
</dbReference>
<dbReference type="SUPFAM" id="SSF51126">
    <property type="entry name" value="Pectin lyase-like"/>
    <property type="match status" value="1"/>
</dbReference>
<evidence type="ECO:0000313" key="5">
    <source>
        <dbReference type="EMBL" id="MBC1301208.1"/>
    </source>
</evidence>
<dbReference type="InterPro" id="IPR059226">
    <property type="entry name" value="Choice_anch_Q_dom"/>
</dbReference>
<accession>A0ABR6S4H9</accession>
<dbReference type="InterPro" id="IPR011049">
    <property type="entry name" value="Serralysin-like_metalloprot_C"/>
</dbReference>